<accession>A0A1X7KYH0</accession>
<dbReference type="PROSITE" id="PS51257">
    <property type="entry name" value="PROKAR_LIPOPROTEIN"/>
    <property type="match status" value="1"/>
</dbReference>
<reference evidence="1 2" key="1">
    <citation type="submission" date="2017-04" db="EMBL/GenBank/DDBJ databases">
        <authorList>
            <person name="Afonso C.L."/>
            <person name="Miller P.J."/>
            <person name="Scott M.A."/>
            <person name="Spackman E."/>
            <person name="Goraichik I."/>
            <person name="Dimitrov K.M."/>
            <person name="Suarez D.L."/>
            <person name="Swayne D.E."/>
        </authorList>
    </citation>
    <scope>NUCLEOTIDE SEQUENCE [LARGE SCALE GENOMIC DNA]</scope>
    <source>
        <strain evidence="1 2">DSM 22418</strain>
    </source>
</reference>
<dbReference type="OrthoDB" id="1092930at2"/>
<dbReference type="STRING" id="561061.SAMN05660862_3306"/>
<dbReference type="EMBL" id="FXAU01000007">
    <property type="protein sequence ID" value="SMG46460.1"/>
    <property type="molecule type" value="Genomic_DNA"/>
</dbReference>
<gene>
    <name evidence="1" type="ORF">SAMN05660862_3306</name>
</gene>
<sequence>MNQFLKRTLNKFALPIFTLIVASACDKDMSVMLDNSATSNVGVSAVDSFTVHTSTVQLDNMPSSATGAILVGKAVIPNLGSVQSTSYFRLGFTSFTNDIPTTAVFDSLNLVLKPSTSRYYYGDTTKVQKFSVHKISEPLETTTLTGGIQNTAIPIYVTGPSIFSKRKFTYETSELGALSFTPHIRAIDSLDIKLNSGIGKEIFDMIQANDIKVASNENFQEYFNGLALVPDKNNSAVIALSDTLQFKINYSYTGTDGFKKTGAKVLVITQRDFQYNNISYDRTGTAFESLSLTNKEVKTSATGGVTFVQSGAGVVAKLSFPSLKDFILDETVSVNKAELVIETSTPSMNTMYPIPGSLMLFVADHDGIPVSYITAAYGSGIQQAGFKAGNQTGRNGTYTFNLISYLKTLKSTSTYDDKTLYLSTVTPGLFSTFNTAVIATEQAKPKIKLNILYTKFK</sequence>
<dbReference type="Proteomes" id="UP000192980">
    <property type="component" value="Unassembled WGS sequence"/>
</dbReference>
<organism evidence="1 2">
    <name type="scientific">Sphingobacterium psychroaquaticum</name>
    <dbReference type="NCBI Taxonomy" id="561061"/>
    <lineage>
        <taxon>Bacteria</taxon>
        <taxon>Pseudomonadati</taxon>
        <taxon>Bacteroidota</taxon>
        <taxon>Sphingobacteriia</taxon>
        <taxon>Sphingobacteriales</taxon>
        <taxon>Sphingobacteriaceae</taxon>
        <taxon>Sphingobacterium</taxon>
    </lineage>
</organism>
<name>A0A1X7KYH0_9SPHI</name>
<protein>
    <submittedName>
        <fullName evidence="1">Uncharacterized protein</fullName>
    </submittedName>
</protein>
<evidence type="ECO:0000313" key="2">
    <source>
        <dbReference type="Proteomes" id="UP000192980"/>
    </source>
</evidence>
<dbReference type="RefSeq" id="WP_085474008.1">
    <property type="nucleotide sequence ID" value="NZ_CP038029.1"/>
</dbReference>
<evidence type="ECO:0000313" key="1">
    <source>
        <dbReference type="EMBL" id="SMG46460.1"/>
    </source>
</evidence>
<dbReference type="AlphaFoldDB" id="A0A1X7KYH0"/>
<keyword evidence="2" id="KW-1185">Reference proteome</keyword>
<proteinExistence type="predicted"/>
<dbReference type="InterPro" id="IPR025366">
    <property type="entry name" value="DUF4270"/>
</dbReference>
<dbReference type="Pfam" id="PF14092">
    <property type="entry name" value="DUF4270"/>
    <property type="match status" value="1"/>
</dbReference>